<evidence type="ECO:0000256" key="2">
    <source>
        <dbReference type="ARBA" id="ARBA00022670"/>
    </source>
</evidence>
<proteinExistence type="inferred from homology"/>
<keyword evidence="2" id="KW-0645">Protease</keyword>
<dbReference type="InterPro" id="IPR001405">
    <property type="entry name" value="UPF0758"/>
</dbReference>
<dbReference type="Pfam" id="PF04002">
    <property type="entry name" value="RadC"/>
    <property type="match status" value="1"/>
</dbReference>
<keyword evidence="6" id="KW-0482">Metalloprotease</keyword>
<keyword evidence="4" id="KW-0378">Hydrolase</keyword>
<dbReference type="EMBL" id="NGKA01000011">
    <property type="protein sequence ID" value="RSU11298.1"/>
    <property type="molecule type" value="Genomic_DNA"/>
</dbReference>
<dbReference type="Proteomes" id="UP000287605">
    <property type="component" value="Unassembled WGS sequence"/>
</dbReference>
<feature type="region of interest" description="Disordered" evidence="7">
    <location>
        <begin position="605"/>
        <end position="624"/>
    </location>
</feature>
<dbReference type="InterPro" id="IPR025657">
    <property type="entry name" value="RadC_JAB"/>
</dbReference>
<evidence type="ECO:0000256" key="5">
    <source>
        <dbReference type="ARBA" id="ARBA00022833"/>
    </source>
</evidence>
<dbReference type="CDD" id="cd08071">
    <property type="entry name" value="MPN_DUF2466"/>
    <property type="match status" value="1"/>
</dbReference>
<dbReference type="AlphaFoldDB" id="A0A430ATB6"/>
<keyword evidence="3" id="KW-0479">Metal-binding</keyword>
<dbReference type="PANTHER" id="PTHR30471:SF3">
    <property type="entry name" value="UPF0758 PROTEIN YEES-RELATED"/>
    <property type="match status" value="1"/>
</dbReference>
<dbReference type="PROSITE" id="PS01302">
    <property type="entry name" value="UPF0758"/>
    <property type="match status" value="1"/>
</dbReference>
<reference evidence="9 10" key="1">
    <citation type="submission" date="2017-05" db="EMBL/GenBank/DDBJ databases">
        <title>Vagococcus spp. assemblies.</title>
        <authorList>
            <person name="Gulvik C.A."/>
        </authorList>
    </citation>
    <scope>NUCLEOTIDE SEQUENCE [LARGE SCALE GENOMIC DNA]</scope>
    <source>
        <strain evidence="9 10">CCUG 51432</strain>
    </source>
</reference>
<feature type="domain" description="MPN" evidence="8">
    <location>
        <begin position="211"/>
        <end position="334"/>
    </location>
</feature>
<dbReference type="PROSITE" id="PS50249">
    <property type="entry name" value="MPN"/>
    <property type="match status" value="1"/>
</dbReference>
<dbReference type="PANTHER" id="PTHR30471">
    <property type="entry name" value="DNA REPAIR PROTEIN RADC"/>
    <property type="match status" value="1"/>
</dbReference>
<dbReference type="GO" id="GO:0046872">
    <property type="term" value="F:metal ion binding"/>
    <property type="evidence" value="ECO:0007669"/>
    <property type="project" value="UniProtKB-KW"/>
</dbReference>
<comment type="caution">
    <text evidence="9">The sequence shown here is derived from an EMBL/GenBank/DDBJ whole genome shotgun (WGS) entry which is preliminary data.</text>
</comment>
<evidence type="ECO:0000256" key="4">
    <source>
        <dbReference type="ARBA" id="ARBA00022801"/>
    </source>
</evidence>
<keyword evidence="5" id="KW-0862">Zinc</keyword>
<evidence type="ECO:0000259" key="8">
    <source>
        <dbReference type="PROSITE" id="PS50249"/>
    </source>
</evidence>
<dbReference type="SUPFAM" id="SSF102712">
    <property type="entry name" value="JAB1/MPN domain"/>
    <property type="match status" value="1"/>
</dbReference>
<organism evidence="9 10">
    <name type="scientific">Vagococcus elongatus</name>
    <dbReference type="NCBI Taxonomy" id="180344"/>
    <lineage>
        <taxon>Bacteria</taxon>
        <taxon>Bacillati</taxon>
        <taxon>Bacillota</taxon>
        <taxon>Bacilli</taxon>
        <taxon>Lactobacillales</taxon>
        <taxon>Enterococcaceae</taxon>
        <taxon>Vagococcus</taxon>
    </lineage>
</organism>
<evidence type="ECO:0000256" key="6">
    <source>
        <dbReference type="ARBA" id="ARBA00023049"/>
    </source>
</evidence>
<dbReference type="GO" id="GO:0008237">
    <property type="term" value="F:metallopeptidase activity"/>
    <property type="evidence" value="ECO:0007669"/>
    <property type="project" value="UniProtKB-KW"/>
</dbReference>
<evidence type="ECO:0000256" key="7">
    <source>
        <dbReference type="SAM" id="MobiDB-lite"/>
    </source>
</evidence>
<evidence type="ECO:0000256" key="3">
    <source>
        <dbReference type="ARBA" id="ARBA00022723"/>
    </source>
</evidence>
<evidence type="ECO:0000256" key="1">
    <source>
        <dbReference type="ARBA" id="ARBA00010243"/>
    </source>
</evidence>
<accession>A0A430ATB6</accession>
<evidence type="ECO:0000313" key="9">
    <source>
        <dbReference type="EMBL" id="RSU11298.1"/>
    </source>
</evidence>
<dbReference type="InterPro" id="IPR020891">
    <property type="entry name" value="UPF0758_CS"/>
</dbReference>
<keyword evidence="10" id="KW-1185">Reference proteome</keyword>
<dbReference type="OrthoDB" id="9804482at2"/>
<dbReference type="GO" id="GO:0006508">
    <property type="term" value="P:proteolysis"/>
    <property type="evidence" value="ECO:0007669"/>
    <property type="project" value="UniProtKB-KW"/>
</dbReference>
<sequence length="624" mass="72034">MLMRRWIGMRNSLYEEFNCRNEVELYEKIKNKDEDIKPLIEFLDYARANIKNNRQAITSPDTLVEYVRSITLPTKDAGTIIFANTKNHPVHLKRTRLSQRNSIKESLREGLMAGANSVFLAFSNETPDKRIEDTKECFEKIGMRVVDTIGYSKENNSFLSKVAGRSYYASKTYEIANDSENTYGDKDYSLKDKYEDFTSYFASNELVDLNLIEDTNEIKEILKIGFQHHQQEIFGIIVYDKDDKIIGAEELFKGATDAAIVDLKIIARSLLNYQDVKGMAVFHNHPSGNPTPSSEDIGMTIKIKNLTEIFDIEFLDHFIVGKEKTLSFSQEIDSFQSENQNYQEKQEQTGFLKEDKSIYNMAKDKPRVGDKIKTSLSDETIVLDIDKDNAILFDGRQFVEVYGLQSNDEKFFWNHGNYSNSYPQKKDSNIVDTLNNLIDKDHEGFVKALIMQEMGVDSPDLLEELYERYMRNDGVNLINDYFEELIYELEGEIPIISNRTIDINEQKNKEDDLCNKIDDFINSYVELSNAMYGVDYDFAENYPLDKSFHDIDFISWAEATKLNLSKVGKGIDVEKDNKEVKKDNKEVKKESTIAKLNKLKDKVAKDSIGKAQEKAENKKNDREM</sequence>
<gene>
    <name evidence="9" type="ORF">CBF29_08305</name>
</gene>
<dbReference type="InterPro" id="IPR037518">
    <property type="entry name" value="MPN"/>
</dbReference>
<protein>
    <recommendedName>
        <fullName evidence="8">MPN domain-containing protein</fullName>
    </recommendedName>
</protein>
<dbReference type="Gene3D" id="3.40.140.10">
    <property type="entry name" value="Cytidine Deaminase, domain 2"/>
    <property type="match status" value="1"/>
</dbReference>
<comment type="similarity">
    <text evidence="1">Belongs to the UPF0758 family.</text>
</comment>
<evidence type="ECO:0000313" key="10">
    <source>
        <dbReference type="Proteomes" id="UP000287605"/>
    </source>
</evidence>
<name>A0A430ATB6_9ENTE</name>